<dbReference type="EMBL" id="CP049945">
    <property type="protein sequence ID" value="QRF03392.1"/>
    <property type="molecule type" value="Genomic_DNA"/>
</dbReference>
<evidence type="ECO:0000256" key="2">
    <source>
        <dbReference type="PROSITE-ProRule" id="PRU00335"/>
    </source>
</evidence>
<dbReference type="Pfam" id="PF00440">
    <property type="entry name" value="TetR_N"/>
    <property type="match status" value="1"/>
</dbReference>
<evidence type="ECO:0000256" key="3">
    <source>
        <dbReference type="SAM" id="MobiDB-lite"/>
    </source>
</evidence>
<dbReference type="InterPro" id="IPR050109">
    <property type="entry name" value="HTH-type_TetR-like_transc_reg"/>
</dbReference>
<dbReference type="InterPro" id="IPR009057">
    <property type="entry name" value="Homeodomain-like_sf"/>
</dbReference>
<reference evidence="5 6" key="1">
    <citation type="submission" date="2020-03" db="EMBL/GenBank/DDBJ databases">
        <title>Genome mining and metabolic profiling illuminate the polycyclic tetramate macrolactams from Streptomyces koyangensis SCSIO 5802.</title>
        <authorList>
            <person name="Ding W."/>
        </authorList>
    </citation>
    <scope>NUCLEOTIDE SEQUENCE [LARGE SCALE GENOMIC DNA]</scope>
    <source>
        <strain evidence="5 6">SCSIO 5802</strain>
    </source>
</reference>
<dbReference type="SUPFAM" id="SSF48498">
    <property type="entry name" value="Tetracyclin repressor-like, C-terminal domain"/>
    <property type="match status" value="1"/>
</dbReference>
<keyword evidence="1 2" id="KW-0238">DNA-binding</keyword>
<dbReference type="PROSITE" id="PS50977">
    <property type="entry name" value="HTH_TETR_2"/>
    <property type="match status" value="1"/>
</dbReference>
<dbReference type="Gene3D" id="1.10.357.10">
    <property type="entry name" value="Tetracycline Repressor, domain 2"/>
    <property type="match status" value="1"/>
</dbReference>
<dbReference type="InterPro" id="IPR041678">
    <property type="entry name" value="TetR_C_16"/>
</dbReference>
<dbReference type="Pfam" id="PF17920">
    <property type="entry name" value="TetR_C_16"/>
    <property type="match status" value="1"/>
</dbReference>
<evidence type="ECO:0000256" key="1">
    <source>
        <dbReference type="ARBA" id="ARBA00023125"/>
    </source>
</evidence>
<feature type="region of interest" description="Disordered" evidence="3">
    <location>
        <begin position="1"/>
        <end position="36"/>
    </location>
</feature>
<name>A0ABX7EF06_9ACTN</name>
<dbReference type="SUPFAM" id="SSF46689">
    <property type="entry name" value="Homeodomain-like"/>
    <property type="match status" value="1"/>
</dbReference>
<dbReference type="InterPro" id="IPR036271">
    <property type="entry name" value="Tet_transcr_reg_TetR-rel_C_sf"/>
</dbReference>
<feature type="domain" description="HTH tetR-type" evidence="4">
    <location>
        <begin position="34"/>
        <end position="94"/>
    </location>
</feature>
<dbReference type="RefSeq" id="WP_203214969.1">
    <property type="nucleotide sequence ID" value="NZ_CP049945.1"/>
</dbReference>
<gene>
    <name evidence="5" type="ORF">G9U55_15190</name>
</gene>
<proteinExistence type="predicted"/>
<dbReference type="PANTHER" id="PTHR30055:SF235">
    <property type="entry name" value="TRANSCRIPTIONAL REGULATORY PROTEIN"/>
    <property type="match status" value="1"/>
</dbReference>
<dbReference type="PANTHER" id="PTHR30055">
    <property type="entry name" value="HTH-TYPE TRANSCRIPTIONAL REGULATOR RUTR"/>
    <property type="match status" value="1"/>
</dbReference>
<feature type="compositionally biased region" description="Pro residues" evidence="3">
    <location>
        <begin position="1"/>
        <end position="21"/>
    </location>
</feature>
<feature type="DNA-binding region" description="H-T-H motif" evidence="2">
    <location>
        <begin position="57"/>
        <end position="76"/>
    </location>
</feature>
<dbReference type="PRINTS" id="PR00455">
    <property type="entry name" value="HTHTETR"/>
</dbReference>
<evidence type="ECO:0000313" key="5">
    <source>
        <dbReference type="EMBL" id="QRF03392.1"/>
    </source>
</evidence>
<organism evidence="5 6">
    <name type="scientific">Streptomyces koyangensis</name>
    <dbReference type="NCBI Taxonomy" id="188770"/>
    <lineage>
        <taxon>Bacteria</taxon>
        <taxon>Bacillati</taxon>
        <taxon>Actinomycetota</taxon>
        <taxon>Actinomycetes</taxon>
        <taxon>Kitasatosporales</taxon>
        <taxon>Streptomycetaceae</taxon>
        <taxon>Streptomyces</taxon>
        <taxon>Streptomyces aurantiacus group</taxon>
    </lineage>
</organism>
<evidence type="ECO:0000313" key="6">
    <source>
        <dbReference type="Proteomes" id="UP000596311"/>
    </source>
</evidence>
<sequence>MTFPRSTPPEPQPHLPETPHPPQRHPGGRRPGENRTREQILDAARECFAERGYDATSVRRIAETAGVDQALVHHFYGTKEKLFLNALEIPMRMPEALAEAAAGDRAGLGSRIVLAHLRVWEDASARPAMMTTLRSAATHRSAAAVLRDYATGTIREALGKVITGEDAELRIALIATTLIGLSLTRYLVRLDPVPEASPQELAARLGPVIDLHLDPADPAA</sequence>
<protein>
    <submittedName>
        <fullName evidence="5">TetR/AcrR family transcriptional regulator</fullName>
    </submittedName>
</protein>
<dbReference type="Gene3D" id="1.10.10.60">
    <property type="entry name" value="Homeodomain-like"/>
    <property type="match status" value="1"/>
</dbReference>
<dbReference type="InterPro" id="IPR001647">
    <property type="entry name" value="HTH_TetR"/>
</dbReference>
<dbReference type="Proteomes" id="UP000596311">
    <property type="component" value="Chromosome"/>
</dbReference>
<keyword evidence="6" id="KW-1185">Reference proteome</keyword>
<evidence type="ECO:0000259" key="4">
    <source>
        <dbReference type="PROSITE" id="PS50977"/>
    </source>
</evidence>
<accession>A0ABX7EF06</accession>